<organism evidence="1 2">
    <name type="scientific">Portunus trituberculatus</name>
    <name type="common">Swimming crab</name>
    <name type="synonym">Neptunus trituberculatus</name>
    <dbReference type="NCBI Taxonomy" id="210409"/>
    <lineage>
        <taxon>Eukaryota</taxon>
        <taxon>Metazoa</taxon>
        <taxon>Ecdysozoa</taxon>
        <taxon>Arthropoda</taxon>
        <taxon>Crustacea</taxon>
        <taxon>Multicrustacea</taxon>
        <taxon>Malacostraca</taxon>
        <taxon>Eumalacostraca</taxon>
        <taxon>Eucarida</taxon>
        <taxon>Decapoda</taxon>
        <taxon>Pleocyemata</taxon>
        <taxon>Brachyura</taxon>
        <taxon>Eubrachyura</taxon>
        <taxon>Portunoidea</taxon>
        <taxon>Portunidae</taxon>
        <taxon>Portuninae</taxon>
        <taxon>Portunus</taxon>
    </lineage>
</organism>
<sequence>MSILADQSSAQLLPVIARMFRGSGGAAAKGIQLSGGILSSGQAGYRNDISWRQTPQ</sequence>
<dbReference type="Proteomes" id="UP000324222">
    <property type="component" value="Unassembled WGS sequence"/>
</dbReference>
<gene>
    <name evidence="1" type="ORF">E2C01_084100</name>
</gene>
<evidence type="ECO:0000313" key="1">
    <source>
        <dbReference type="EMBL" id="MPC89165.1"/>
    </source>
</evidence>
<evidence type="ECO:0000313" key="2">
    <source>
        <dbReference type="Proteomes" id="UP000324222"/>
    </source>
</evidence>
<proteinExistence type="predicted"/>
<name>A0A5B7J341_PORTR</name>
<accession>A0A5B7J341</accession>
<reference evidence="1 2" key="1">
    <citation type="submission" date="2019-05" db="EMBL/GenBank/DDBJ databases">
        <title>Another draft genome of Portunus trituberculatus and its Hox gene families provides insights of decapod evolution.</title>
        <authorList>
            <person name="Jeong J.-H."/>
            <person name="Song I."/>
            <person name="Kim S."/>
            <person name="Choi T."/>
            <person name="Kim D."/>
            <person name="Ryu S."/>
            <person name="Kim W."/>
        </authorList>
    </citation>
    <scope>NUCLEOTIDE SEQUENCE [LARGE SCALE GENOMIC DNA]</scope>
    <source>
        <tissue evidence="1">Muscle</tissue>
    </source>
</reference>
<comment type="caution">
    <text evidence="1">The sequence shown here is derived from an EMBL/GenBank/DDBJ whole genome shotgun (WGS) entry which is preliminary data.</text>
</comment>
<dbReference type="AlphaFoldDB" id="A0A5B7J341"/>
<dbReference type="EMBL" id="VSRR010080113">
    <property type="protein sequence ID" value="MPC89165.1"/>
    <property type="molecule type" value="Genomic_DNA"/>
</dbReference>
<keyword evidence="2" id="KW-1185">Reference proteome</keyword>
<protein>
    <submittedName>
        <fullName evidence="1">Uncharacterized protein</fullName>
    </submittedName>
</protein>